<keyword evidence="3" id="KW-1185">Reference proteome</keyword>
<evidence type="ECO:0000313" key="3">
    <source>
        <dbReference type="Proteomes" id="UP000265618"/>
    </source>
</evidence>
<feature type="region of interest" description="Disordered" evidence="1">
    <location>
        <begin position="120"/>
        <end position="145"/>
    </location>
</feature>
<reference evidence="2 3" key="1">
    <citation type="journal article" date="2018" name="PLoS ONE">
        <title>The draft genome of Kipferlia bialata reveals reductive genome evolution in fornicate parasites.</title>
        <authorList>
            <person name="Tanifuji G."/>
            <person name="Takabayashi S."/>
            <person name="Kume K."/>
            <person name="Takagi M."/>
            <person name="Nakayama T."/>
            <person name="Kamikawa R."/>
            <person name="Inagaki Y."/>
            <person name="Hashimoto T."/>
        </authorList>
    </citation>
    <scope>NUCLEOTIDE SEQUENCE [LARGE SCALE GENOMIC DNA]</scope>
    <source>
        <strain evidence="2">NY0173</strain>
    </source>
</reference>
<accession>A0A391P105</accession>
<evidence type="ECO:0000313" key="2">
    <source>
        <dbReference type="EMBL" id="GCA62332.1"/>
    </source>
</evidence>
<dbReference type="Proteomes" id="UP000265618">
    <property type="component" value="Unassembled WGS sequence"/>
</dbReference>
<dbReference type="EMBL" id="BDIP01000507">
    <property type="protein sequence ID" value="GCA62332.1"/>
    <property type="molecule type" value="Genomic_DNA"/>
</dbReference>
<sequence>MDATEAPEALAELRRLAHSCSLTEGCLDAALPLIETQWYELTDLIESLEGCVAGCDAGVVLRLHRVLSRLYFYLDDMPMASAHALRGQYSYEAQTQYAHHVTEYILSQYSGIKRRIEAKAETEAEAETETEGEEADSPAPTDTKAEAKTEHPLLGLMPQMELVVAAGTHRVLVDMYITFRVVVFN</sequence>
<feature type="compositionally biased region" description="Acidic residues" evidence="1">
    <location>
        <begin position="123"/>
        <end position="136"/>
    </location>
</feature>
<evidence type="ECO:0000256" key="1">
    <source>
        <dbReference type="SAM" id="MobiDB-lite"/>
    </source>
</evidence>
<comment type="caution">
    <text evidence="2">The sequence shown here is derived from an EMBL/GenBank/DDBJ whole genome shotgun (WGS) entry which is preliminary data.</text>
</comment>
<protein>
    <submittedName>
        <fullName evidence="2">Uncharacterized protein</fullName>
    </submittedName>
</protein>
<proteinExistence type="predicted"/>
<name>A0A391P105_9EUKA</name>
<dbReference type="AlphaFoldDB" id="A0A391P105"/>
<gene>
    <name evidence="2" type="ORF">KIPB_002858</name>
</gene>
<organism evidence="2 3">
    <name type="scientific">Kipferlia bialata</name>
    <dbReference type="NCBI Taxonomy" id="797122"/>
    <lineage>
        <taxon>Eukaryota</taxon>
        <taxon>Metamonada</taxon>
        <taxon>Carpediemonas-like organisms</taxon>
        <taxon>Kipferlia</taxon>
    </lineage>
</organism>